<comment type="caution">
    <text evidence="2">The sequence shown here is derived from an EMBL/GenBank/DDBJ whole genome shotgun (WGS) entry which is preliminary data.</text>
</comment>
<organism evidence="2 3">
    <name type="scientific">Plakobranchus ocellatus</name>
    <dbReference type="NCBI Taxonomy" id="259542"/>
    <lineage>
        <taxon>Eukaryota</taxon>
        <taxon>Metazoa</taxon>
        <taxon>Spiralia</taxon>
        <taxon>Lophotrochozoa</taxon>
        <taxon>Mollusca</taxon>
        <taxon>Gastropoda</taxon>
        <taxon>Heterobranchia</taxon>
        <taxon>Euthyneura</taxon>
        <taxon>Panpulmonata</taxon>
        <taxon>Sacoglossa</taxon>
        <taxon>Placobranchoidea</taxon>
        <taxon>Plakobranchidae</taxon>
        <taxon>Plakobranchus</taxon>
    </lineage>
</organism>
<dbReference type="EMBL" id="BLXT01008609">
    <property type="protein sequence ID" value="GFO50384.1"/>
    <property type="molecule type" value="Genomic_DNA"/>
</dbReference>
<name>A0AAV4E294_9GAST</name>
<sequence length="87" mass="10106">MVSETLEMNQLPNGCGTRTRDRRVPADLREDSLATEPPTAQKKKKKKKKKMMMIRRRRRRIAVKGLKFTSAGSFLSWDRAHHQGQAR</sequence>
<dbReference type="Proteomes" id="UP000735302">
    <property type="component" value="Unassembled WGS sequence"/>
</dbReference>
<protein>
    <submittedName>
        <fullName evidence="2">Uncharacterized protein</fullName>
    </submittedName>
</protein>
<evidence type="ECO:0000313" key="2">
    <source>
        <dbReference type="EMBL" id="GFO50384.1"/>
    </source>
</evidence>
<evidence type="ECO:0000313" key="3">
    <source>
        <dbReference type="Proteomes" id="UP000735302"/>
    </source>
</evidence>
<accession>A0AAV4E294</accession>
<reference evidence="2 3" key="1">
    <citation type="journal article" date="2021" name="Elife">
        <title>Chloroplast acquisition without the gene transfer in kleptoplastic sea slugs, Plakobranchus ocellatus.</title>
        <authorList>
            <person name="Maeda T."/>
            <person name="Takahashi S."/>
            <person name="Yoshida T."/>
            <person name="Shimamura S."/>
            <person name="Takaki Y."/>
            <person name="Nagai Y."/>
            <person name="Toyoda A."/>
            <person name="Suzuki Y."/>
            <person name="Arimoto A."/>
            <person name="Ishii H."/>
            <person name="Satoh N."/>
            <person name="Nishiyama T."/>
            <person name="Hasebe M."/>
            <person name="Maruyama T."/>
            <person name="Minagawa J."/>
            <person name="Obokata J."/>
            <person name="Shigenobu S."/>
        </authorList>
    </citation>
    <scope>NUCLEOTIDE SEQUENCE [LARGE SCALE GENOMIC DNA]</scope>
</reference>
<gene>
    <name evidence="2" type="ORF">PoB_007688900</name>
</gene>
<dbReference type="AlphaFoldDB" id="A0AAV4E294"/>
<proteinExistence type="predicted"/>
<feature type="compositionally biased region" description="Basic and acidic residues" evidence="1">
    <location>
        <begin position="18"/>
        <end position="32"/>
    </location>
</feature>
<evidence type="ECO:0000256" key="1">
    <source>
        <dbReference type="SAM" id="MobiDB-lite"/>
    </source>
</evidence>
<feature type="compositionally biased region" description="Basic residues" evidence="1">
    <location>
        <begin position="41"/>
        <end position="53"/>
    </location>
</feature>
<feature type="compositionally biased region" description="Polar residues" evidence="1">
    <location>
        <begin position="1"/>
        <end position="12"/>
    </location>
</feature>
<keyword evidence="3" id="KW-1185">Reference proteome</keyword>
<feature type="region of interest" description="Disordered" evidence="1">
    <location>
        <begin position="1"/>
        <end position="53"/>
    </location>
</feature>